<evidence type="ECO:0000259" key="10">
    <source>
        <dbReference type="PROSITE" id="PS50929"/>
    </source>
</evidence>
<reference evidence="11 12" key="1">
    <citation type="submission" date="2020-07" db="EMBL/GenBank/DDBJ databases">
        <title>Vallitalea guaymasensis genome.</title>
        <authorList>
            <person name="Postec A."/>
        </authorList>
    </citation>
    <scope>NUCLEOTIDE SEQUENCE [LARGE SCALE GENOMIC DNA]</scope>
    <source>
        <strain evidence="11 12">Ra1766G1</strain>
    </source>
</reference>
<dbReference type="GO" id="GO:0016887">
    <property type="term" value="F:ATP hydrolysis activity"/>
    <property type="evidence" value="ECO:0007669"/>
    <property type="project" value="InterPro"/>
</dbReference>
<dbReference type="InterPro" id="IPR011527">
    <property type="entry name" value="ABC1_TM_dom"/>
</dbReference>
<evidence type="ECO:0000313" key="11">
    <source>
        <dbReference type="EMBL" id="QUH30449.1"/>
    </source>
</evidence>
<dbReference type="PANTHER" id="PTHR43394">
    <property type="entry name" value="ATP-DEPENDENT PERMEASE MDL1, MITOCHONDRIAL"/>
    <property type="match status" value="1"/>
</dbReference>
<feature type="transmembrane region" description="Helical" evidence="8">
    <location>
        <begin position="276"/>
        <end position="300"/>
    </location>
</feature>
<evidence type="ECO:0000256" key="1">
    <source>
        <dbReference type="ARBA" id="ARBA00004651"/>
    </source>
</evidence>
<dbReference type="InterPro" id="IPR003439">
    <property type="entry name" value="ABC_transporter-like_ATP-bd"/>
</dbReference>
<dbReference type="KEGG" id="vgu:HYG85_16660"/>
<dbReference type="GO" id="GO:0005886">
    <property type="term" value="C:plasma membrane"/>
    <property type="evidence" value="ECO:0007669"/>
    <property type="project" value="UniProtKB-SubCell"/>
</dbReference>
<evidence type="ECO:0000256" key="2">
    <source>
        <dbReference type="ARBA" id="ARBA00022448"/>
    </source>
</evidence>
<name>A0A8J8MCE9_9FIRM</name>
<accession>A0A8J8MCE9</accession>
<dbReference type="Gene3D" id="3.40.50.300">
    <property type="entry name" value="P-loop containing nucleotide triphosphate hydrolases"/>
    <property type="match status" value="1"/>
</dbReference>
<dbReference type="PROSITE" id="PS50929">
    <property type="entry name" value="ABC_TM1F"/>
    <property type="match status" value="1"/>
</dbReference>
<dbReference type="Proteomes" id="UP000677305">
    <property type="component" value="Chromosome"/>
</dbReference>
<organism evidence="11 12">
    <name type="scientific">Vallitalea guaymasensis</name>
    <dbReference type="NCBI Taxonomy" id="1185412"/>
    <lineage>
        <taxon>Bacteria</taxon>
        <taxon>Bacillati</taxon>
        <taxon>Bacillota</taxon>
        <taxon>Clostridia</taxon>
        <taxon>Lachnospirales</taxon>
        <taxon>Vallitaleaceae</taxon>
        <taxon>Vallitalea</taxon>
    </lineage>
</organism>
<evidence type="ECO:0000256" key="3">
    <source>
        <dbReference type="ARBA" id="ARBA00022692"/>
    </source>
</evidence>
<feature type="transmembrane region" description="Helical" evidence="8">
    <location>
        <begin position="21"/>
        <end position="47"/>
    </location>
</feature>
<feature type="domain" description="ABC transmembrane type-1" evidence="10">
    <location>
        <begin position="22"/>
        <end position="305"/>
    </location>
</feature>
<dbReference type="SUPFAM" id="SSF90123">
    <property type="entry name" value="ABC transporter transmembrane region"/>
    <property type="match status" value="1"/>
</dbReference>
<dbReference type="InterPro" id="IPR027417">
    <property type="entry name" value="P-loop_NTPase"/>
</dbReference>
<proteinExistence type="predicted"/>
<dbReference type="SMART" id="SM00382">
    <property type="entry name" value="AAA"/>
    <property type="match status" value="1"/>
</dbReference>
<dbReference type="GO" id="GO:0015421">
    <property type="term" value="F:ABC-type oligopeptide transporter activity"/>
    <property type="evidence" value="ECO:0007669"/>
    <property type="project" value="TreeGrafter"/>
</dbReference>
<dbReference type="InterPro" id="IPR039421">
    <property type="entry name" value="Type_1_exporter"/>
</dbReference>
<comment type="subcellular location">
    <subcellularLocation>
        <location evidence="1">Cell membrane</location>
        <topology evidence="1">Multi-pass membrane protein</topology>
    </subcellularLocation>
</comment>
<sequence length="600" mass="66597">MKKKNWLSIVSFYAKECKVKLVVSVLFAIISVFGGIVPYMAVYRIFILFFDGAQTVDNIIFWSGIGLAGYVVKVAFHGFSTVLSHISAYRILESIRLSICDKLMKVPLGVVLNESAGKIKNTIVDRVETIELPLAHMIPESLSNLVLSICVLIYLIIIDWRMALASLISVFIGGIAYGIVMKTYNEKYDDYMESSNYVNGVIVEYIEGIQVIKAFNQSAKSYEKFESAVKEFKDYTLDWFRSTWKLINFASSALPTSLLGTLPIGLYLYIKGSLGPAELTMCLLLSLGIVGALTNFTILVNDLKAIQFALRDTYEYVGIDELPNASKEIKLNSYNIEFNNVSFSYNDDEKADVENKSALTDINLNLREGQFTAFVGASGSGKSTIARMLVRFWDVTKGEIKIGGVDIKDIPIDQLMDSISYVTQDNFLFNCSLMENIRLGNISASDEEVIRASKAACCHEFIEKLDNKYDTTAGEAGGKLSGGEKQRIAIARAILKNSPIIILDEATAFTDPENEDKIQKSIAELTKGKTLLVIAHRLSTIKNADNIVILDNGKIKEIGTHEDLLHKSSMYKNMWDAHIGSKHWAASSSKSNDSEVQLSV</sequence>
<gene>
    <name evidence="11" type="ORF">HYG85_16660</name>
</gene>
<keyword evidence="6 8" id="KW-1133">Transmembrane helix</keyword>
<evidence type="ECO:0000256" key="5">
    <source>
        <dbReference type="ARBA" id="ARBA00022840"/>
    </source>
</evidence>
<dbReference type="PROSITE" id="PS00211">
    <property type="entry name" value="ABC_TRANSPORTER_1"/>
    <property type="match status" value="1"/>
</dbReference>
<dbReference type="InterPro" id="IPR017871">
    <property type="entry name" value="ABC_transporter-like_CS"/>
</dbReference>
<dbReference type="EMBL" id="CP058561">
    <property type="protein sequence ID" value="QUH30449.1"/>
    <property type="molecule type" value="Genomic_DNA"/>
</dbReference>
<dbReference type="PROSITE" id="PS50893">
    <property type="entry name" value="ABC_TRANSPORTER_2"/>
    <property type="match status" value="1"/>
</dbReference>
<evidence type="ECO:0000259" key="9">
    <source>
        <dbReference type="PROSITE" id="PS50893"/>
    </source>
</evidence>
<dbReference type="InterPro" id="IPR036640">
    <property type="entry name" value="ABC1_TM_sf"/>
</dbReference>
<evidence type="ECO:0000256" key="4">
    <source>
        <dbReference type="ARBA" id="ARBA00022741"/>
    </source>
</evidence>
<keyword evidence="7 8" id="KW-0472">Membrane</keyword>
<evidence type="ECO:0000313" key="12">
    <source>
        <dbReference type="Proteomes" id="UP000677305"/>
    </source>
</evidence>
<dbReference type="InterPro" id="IPR003593">
    <property type="entry name" value="AAA+_ATPase"/>
</dbReference>
<keyword evidence="4" id="KW-0547">Nucleotide-binding</keyword>
<keyword evidence="12" id="KW-1185">Reference proteome</keyword>
<dbReference type="Pfam" id="PF00005">
    <property type="entry name" value="ABC_tran"/>
    <property type="match status" value="1"/>
</dbReference>
<keyword evidence="3 8" id="KW-0812">Transmembrane</keyword>
<dbReference type="FunFam" id="3.40.50.300:FF:000287">
    <property type="entry name" value="Multidrug ABC transporter ATP-binding protein"/>
    <property type="match status" value="1"/>
</dbReference>
<feature type="transmembrane region" description="Helical" evidence="8">
    <location>
        <begin position="141"/>
        <end position="157"/>
    </location>
</feature>
<feature type="domain" description="ABC transporter" evidence="9">
    <location>
        <begin position="336"/>
        <end position="577"/>
    </location>
</feature>
<protein>
    <submittedName>
        <fullName evidence="11">ABC transporter ATP-binding protein</fullName>
    </submittedName>
</protein>
<keyword evidence="2" id="KW-0813">Transport</keyword>
<evidence type="ECO:0000256" key="7">
    <source>
        <dbReference type="ARBA" id="ARBA00023136"/>
    </source>
</evidence>
<feature type="transmembrane region" description="Helical" evidence="8">
    <location>
        <begin position="59"/>
        <end position="83"/>
    </location>
</feature>
<feature type="transmembrane region" description="Helical" evidence="8">
    <location>
        <begin position="246"/>
        <end position="270"/>
    </location>
</feature>
<evidence type="ECO:0000256" key="6">
    <source>
        <dbReference type="ARBA" id="ARBA00022989"/>
    </source>
</evidence>
<keyword evidence="5 11" id="KW-0067">ATP-binding</keyword>
<evidence type="ECO:0000256" key="8">
    <source>
        <dbReference type="SAM" id="Phobius"/>
    </source>
</evidence>
<dbReference type="GO" id="GO:0005524">
    <property type="term" value="F:ATP binding"/>
    <property type="evidence" value="ECO:0007669"/>
    <property type="project" value="UniProtKB-KW"/>
</dbReference>
<feature type="transmembrane region" description="Helical" evidence="8">
    <location>
        <begin position="163"/>
        <end position="180"/>
    </location>
</feature>
<dbReference type="Gene3D" id="1.20.1560.10">
    <property type="entry name" value="ABC transporter type 1, transmembrane domain"/>
    <property type="match status" value="1"/>
</dbReference>
<dbReference type="PANTHER" id="PTHR43394:SF1">
    <property type="entry name" value="ATP-BINDING CASSETTE SUB-FAMILY B MEMBER 10, MITOCHONDRIAL"/>
    <property type="match status" value="1"/>
</dbReference>
<dbReference type="RefSeq" id="WP_212690615.1">
    <property type="nucleotide sequence ID" value="NZ_CP058561.1"/>
</dbReference>
<dbReference type="SUPFAM" id="SSF52540">
    <property type="entry name" value="P-loop containing nucleoside triphosphate hydrolases"/>
    <property type="match status" value="1"/>
</dbReference>
<dbReference type="AlphaFoldDB" id="A0A8J8MCE9"/>
<dbReference type="Pfam" id="PF00664">
    <property type="entry name" value="ABC_membrane"/>
    <property type="match status" value="1"/>
</dbReference>